<evidence type="ECO:0000259" key="5">
    <source>
        <dbReference type="Pfam" id="PF00669"/>
    </source>
</evidence>
<dbReference type="GO" id="GO:0009288">
    <property type="term" value="C:bacterial-type flagellum"/>
    <property type="evidence" value="ECO:0007669"/>
    <property type="project" value="UniProtKB-SubCell"/>
</dbReference>
<reference evidence="7 8" key="1">
    <citation type="journal article" date="2011" name="Front. Microbiol.">
        <title>Genomic signatures of strain selection and enhancement in Bacillus atrophaeus var. globigii, a historical biowarfare simulant.</title>
        <authorList>
            <person name="Gibbons H.S."/>
            <person name="Broomall S.M."/>
            <person name="McNew L.A."/>
            <person name="Daligault H."/>
            <person name="Chapman C."/>
            <person name="Bruce D."/>
            <person name="Karavis M."/>
            <person name="Krepps M."/>
            <person name="McGregor P.A."/>
            <person name="Hong C."/>
            <person name="Park K.H."/>
            <person name="Akmal A."/>
            <person name="Feldman A."/>
            <person name="Lin J.S."/>
            <person name="Chang W.E."/>
            <person name="Higgs B.W."/>
            <person name="Demirev P."/>
            <person name="Lindquist J."/>
            <person name="Liem A."/>
            <person name="Fochler E."/>
            <person name="Read T.D."/>
            <person name="Tapia R."/>
            <person name="Johnson S."/>
            <person name="Bishop-Lilly K.A."/>
            <person name="Detter C."/>
            <person name="Han C."/>
            <person name="Sozhamannan S."/>
            <person name="Rosenzweig C.N."/>
            <person name="Skowronski E.W."/>
        </authorList>
    </citation>
    <scope>NUCLEOTIDE SEQUENCE [LARGE SCALE GENOMIC DNA]</scope>
    <source>
        <strain evidence="7 8">MLST1</strain>
    </source>
</reference>
<evidence type="ECO:0000256" key="2">
    <source>
        <dbReference type="ARBA" id="ARBA00022525"/>
    </source>
</evidence>
<keyword evidence="7" id="KW-0282">Flagellum</keyword>
<evidence type="ECO:0000313" key="7">
    <source>
        <dbReference type="EMBL" id="RUO24021.1"/>
    </source>
</evidence>
<dbReference type="OrthoDB" id="9796789at2"/>
<dbReference type="Pfam" id="PF00700">
    <property type="entry name" value="Flagellin_C"/>
    <property type="match status" value="1"/>
</dbReference>
<dbReference type="GO" id="GO:0005198">
    <property type="term" value="F:structural molecule activity"/>
    <property type="evidence" value="ECO:0007669"/>
    <property type="project" value="UniProtKB-UniRule"/>
</dbReference>
<keyword evidence="2 4" id="KW-0964">Secreted</keyword>
<feature type="domain" description="Flagellin N-terminal" evidence="5">
    <location>
        <begin position="10"/>
        <end position="134"/>
    </location>
</feature>
<dbReference type="InterPro" id="IPR046358">
    <property type="entry name" value="Flagellin_C"/>
</dbReference>
<evidence type="ECO:0000313" key="8">
    <source>
        <dbReference type="Proteomes" id="UP000288293"/>
    </source>
</evidence>
<evidence type="ECO:0000256" key="4">
    <source>
        <dbReference type="RuleBase" id="RU362073"/>
    </source>
</evidence>
<evidence type="ECO:0000256" key="1">
    <source>
        <dbReference type="ARBA" id="ARBA00005709"/>
    </source>
</evidence>
<accession>A0A432W3W6</accession>
<dbReference type="GO" id="GO:0005576">
    <property type="term" value="C:extracellular region"/>
    <property type="evidence" value="ECO:0007669"/>
    <property type="project" value="UniProtKB-SubCell"/>
</dbReference>
<keyword evidence="8" id="KW-1185">Reference proteome</keyword>
<dbReference type="PRINTS" id="PR00207">
    <property type="entry name" value="FLAGELLIN"/>
</dbReference>
<dbReference type="InterPro" id="IPR001492">
    <property type="entry name" value="Flagellin"/>
</dbReference>
<dbReference type="PANTHER" id="PTHR42792">
    <property type="entry name" value="FLAGELLIN"/>
    <property type="match status" value="1"/>
</dbReference>
<feature type="domain" description="Flagellin C-terminal" evidence="6">
    <location>
        <begin position="184"/>
        <end position="268"/>
    </location>
</feature>
<dbReference type="Gene3D" id="6.10.10.10">
    <property type="entry name" value="Flagellar export chaperone, C-terminal domain"/>
    <property type="match status" value="1"/>
</dbReference>
<dbReference type="RefSeq" id="WP_126804442.1">
    <property type="nucleotide sequence ID" value="NZ_PIPL01000003.1"/>
</dbReference>
<organism evidence="7 8">
    <name type="scientific">Aliidiomarina minuta</name>
    <dbReference type="NCBI Taxonomy" id="880057"/>
    <lineage>
        <taxon>Bacteria</taxon>
        <taxon>Pseudomonadati</taxon>
        <taxon>Pseudomonadota</taxon>
        <taxon>Gammaproteobacteria</taxon>
        <taxon>Alteromonadales</taxon>
        <taxon>Idiomarinaceae</taxon>
        <taxon>Aliidiomarina</taxon>
    </lineage>
</organism>
<dbReference type="EMBL" id="PIPL01000003">
    <property type="protein sequence ID" value="RUO24021.1"/>
    <property type="molecule type" value="Genomic_DNA"/>
</dbReference>
<dbReference type="Proteomes" id="UP000288293">
    <property type="component" value="Unassembled WGS sequence"/>
</dbReference>
<dbReference type="InterPro" id="IPR001029">
    <property type="entry name" value="Flagellin_N"/>
</dbReference>
<dbReference type="InterPro" id="IPR042187">
    <property type="entry name" value="Flagellin_C_sub2"/>
</dbReference>
<dbReference type="PANTHER" id="PTHR42792:SF2">
    <property type="entry name" value="FLAGELLIN"/>
    <property type="match status" value="1"/>
</dbReference>
<gene>
    <name evidence="7" type="ORF">CWE09_12810</name>
</gene>
<dbReference type="Gene3D" id="1.20.1330.10">
    <property type="entry name" value="f41 fragment of flagellin, N-terminal domain"/>
    <property type="match status" value="1"/>
</dbReference>
<comment type="caution">
    <text evidence="7">The sequence shown here is derived from an EMBL/GenBank/DDBJ whole genome shotgun (WGS) entry which is preliminary data.</text>
</comment>
<evidence type="ECO:0000256" key="3">
    <source>
        <dbReference type="ARBA" id="ARBA00023143"/>
    </source>
</evidence>
<name>A0A432W3W6_9GAMM</name>
<comment type="subcellular location">
    <subcellularLocation>
        <location evidence="4">Secreted</location>
    </subcellularLocation>
    <subcellularLocation>
        <location evidence="4">Bacterial flagellum</location>
    </subcellularLocation>
</comment>
<dbReference type="SUPFAM" id="SSF64518">
    <property type="entry name" value="Phase 1 flagellin"/>
    <property type="match status" value="1"/>
</dbReference>
<keyword evidence="3 4" id="KW-0975">Bacterial flagellum</keyword>
<dbReference type="Pfam" id="PF00669">
    <property type="entry name" value="Flagellin_N"/>
    <property type="match status" value="1"/>
</dbReference>
<protein>
    <recommendedName>
        <fullName evidence="4">Flagellin</fullName>
    </recommendedName>
</protein>
<evidence type="ECO:0000259" key="6">
    <source>
        <dbReference type="Pfam" id="PF00700"/>
    </source>
</evidence>
<dbReference type="AlphaFoldDB" id="A0A432W3W6"/>
<keyword evidence="7" id="KW-0966">Cell projection</keyword>
<sequence>MDINKAPNLSILQYTMSAQDKRMEQMASGNRVNSAADDAAALQIIERMNSEASAYQRSVRNAFDGISMLQVAEGGMQQITNDLQRIRELSIQAGNGILNDNDRQALQSEVNELRDGIYRAIDTTSMGEQNLLNEEVERGFMVGSGRGGEEQRMTVSGADLRARGLDALDAIDLTSSQGAMDAISSVDQMSETVDKTRAEFGAQQSAFMSAVNNLTSADVNTQAARSRIRDLDYAQATAESTRNSILSQANIAVLGQANLQRNQVLNLLD</sequence>
<comment type="function">
    <text evidence="4">Flagellin is the subunit protein which polymerizes to form the filaments of bacterial flagella.</text>
</comment>
<proteinExistence type="inferred from homology"/>
<comment type="similarity">
    <text evidence="1 4">Belongs to the bacterial flagellin family.</text>
</comment>
<keyword evidence="7" id="KW-0969">Cilium</keyword>